<evidence type="ECO:0000256" key="1">
    <source>
        <dbReference type="SAM" id="SignalP"/>
    </source>
</evidence>
<proteinExistence type="predicted"/>
<evidence type="ECO:0000313" key="3">
    <source>
        <dbReference type="Proteomes" id="UP001208570"/>
    </source>
</evidence>
<dbReference type="Proteomes" id="UP001208570">
    <property type="component" value="Unassembled WGS sequence"/>
</dbReference>
<organism evidence="2 3">
    <name type="scientific">Paralvinella palmiformis</name>
    <dbReference type="NCBI Taxonomy" id="53620"/>
    <lineage>
        <taxon>Eukaryota</taxon>
        <taxon>Metazoa</taxon>
        <taxon>Spiralia</taxon>
        <taxon>Lophotrochozoa</taxon>
        <taxon>Annelida</taxon>
        <taxon>Polychaeta</taxon>
        <taxon>Sedentaria</taxon>
        <taxon>Canalipalpata</taxon>
        <taxon>Terebellida</taxon>
        <taxon>Terebelliformia</taxon>
        <taxon>Alvinellidae</taxon>
        <taxon>Paralvinella</taxon>
    </lineage>
</organism>
<name>A0AAD9IT53_9ANNE</name>
<dbReference type="AlphaFoldDB" id="A0AAD9IT53"/>
<keyword evidence="3" id="KW-1185">Reference proteome</keyword>
<sequence>MASKIMIVLFLAALVFIAANADDERAENNPEVSVRYRREIPKYGWWKKQNLPGWWKRQTMAAH</sequence>
<gene>
    <name evidence="2" type="ORF">LSH36_1617g00001</name>
</gene>
<evidence type="ECO:0000313" key="2">
    <source>
        <dbReference type="EMBL" id="KAK2139785.1"/>
    </source>
</evidence>
<reference evidence="2" key="1">
    <citation type="journal article" date="2023" name="Mol. Biol. Evol.">
        <title>Third-Generation Sequencing Reveals the Adaptive Role of the Epigenome in Three Deep-Sea Polychaetes.</title>
        <authorList>
            <person name="Perez M."/>
            <person name="Aroh O."/>
            <person name="Sun Y."/>
            <person name="Lan Y."/>
            <person name="Juniper S.K."/>
            <person name="Young C.R."/>
            <person name="Angers B."/>
            <person name="Qian P.Y."/>
        </authorList>
    </citation>
    <scope>NUCLEOTIDE SEQUENCE</scope>
    <source>
        <strain evidence="2">P08H-3</strain>
    </source>
</reference>
<protein>
    <submittedName>
        <fullName evidence="2">Uncharacterized protein</fullName>
    </submittedName>
</protein>
<feature type="chain" id="PRO_5042033710" evidence="1">
    <location>
        <begin position="22"/>
        <end position="63"/>
    </location>
</feature>
<feature type="signal peptide" evidence="1">
    <location>
        <begin position="1"/>
        <end position="21"/>
    </location>
</feature>
<comment type="caution">
    <text evidence="2">The sequence shown here is derived from an EMBL/GenBank/DDBJ whole genome shotgun (WGS) entry which is preliminary data.</text>
</comment>
<keyword evidence="1" id="KW-0732">Signal</keyword>
<accession>A0AAD9IT53</accession>
<dbReference type="EMBL" id="JAODUP010001616">
    <property type="protein sequence ID" value="KAK2139785.1"/>
    <property type="molecule type" value="Genomic_DNA"/>
</dbReference>